<evidence type="ECO:0000313" key="2">
    <source>
        <dbReference type="Proteomes" id="UP000010472"/>
    </source>
</evidence>
<dbReference type="KEGG" id="cep:Cri9333_1018"/>
<evidence type="ECO:0000313" key="1">
    <source>
        <dbReference type="EMBL" id="AFZ11932.1"/>
    </source>
</evidence>
<organism evidence="1 2">
    <name type="scientific">Crinalium epipsammum PCC 9333</name>
    <dbReference type="NCBI Taxonomy" id="1173022"/>
    <lineage>
        <taxon>Bacteria</taxon>
        <taxon>Bacillati</taxon>
        <taxon>Cyanobacteriota</taxon>
        <taxon>Cyanophyceae</taxon>
        <taxon>Gomontiellales</taxon>
        <taxon>Gomontiellaceae</taxon>
        <taxon>Crinalium</taxon>
    </lineage>
</organism>
<proteinExistence type="predicted"/>
<name>K9VWQ4_9CYAN</name>
<dbReference type="HOGENOM" id="CLU_2449654_0_0_3"/>
<reference evidence="1 2" key="1">
    <citation type="submission" date="2012-06" db="EMBL/GenBank/DDBJ databases">
        <title>Finished chromosome of genome of Crinalium epipsammum PCC 9333.</title>
        <authorList>
            <consortium name="US DOE Joint Genome Institute"/>
            <person name="Gugger M."/>
            <person name="Coursin T."/>
            <person name="Rippka R."/>
            <person name="Tandeau De Marsac N."/>
            <person name="Huntemann M."/>
            <person name="Wei C.-L."/>
            <person name="Han J."/>
            <person name="Detter J.C."/>
            <person name="Han C."/>
            <person name="Tapia R."/>
            <person name="Davenport K."/>
            <person name="Daligault H."/>
            <person name="Erkkila T."/>
            <person name="Gu W."/>
            <person name="Munk A.C.C."/>
            <person name="Teshima H."/>
            <person name="Xu Y."/>
            <person name="Chain P."/>
            <person name="Chen A."/>
            <person name="Krypides N."/>
            <person name="Mavromatis K."/>
            <person name="Markowitz V."/>
            <person name="Szeto E."/>
            <person name="Ivanova N."/>
            <person name="Mikhailova N."/>
            <person name="Ovchinnikova G."/>
            <person name="Pagani I."/>
            <person name="Pati A."/>
            <person name="Goodwin L."/>
            <person name="Peters L."/>
            <person name="Pitluck S."/>
            <person name="Woyke T."/>
            <person name="Kerfeld C."/>
        </authorList>
    </citation>
    <scope>NUCLEOTIDE SEQUENCE [LARGE SCALE GENOMIC DNA]</scope>
    <source>
        <strain evidence="1 2">PCC 9333</strain>
    </source>
</reference>
<sequence>MNWDRFLAEGEKAVRIIMEGLRKRNINAGEPIFTKFNTDEDIPVYGALDNKLFWISVKSVSGNITDPIRQMPAKYLGWMCGEVESKQWV</sequence>
<dbReference type="RefSeq" id="WP_015202054.1">
    <property type="nucleotide sequence ID" value="NC_019753.1"/>
</dbReference>
<protein>
    <submittedName>
        <fullName evidence="1">Uncharacterized protein</fullName>
    </submittedName>
</protein>
<dbReference type="eggNOG" id="ENOG5033FNW">
    <property type="taxonomic scope" value="Bacteria"/>
</dbReference>
<dbReference type="STRING" id="1173022.Cri9333_1018"/>
<accession>K9VWQ4</accession>
<dbReference type="PATRIC" id="fig|1173022.3.peg.1103"/>
<dbReference type="AlphaFoldDB" id="K9VWQ4"/>
<dbReference type="Proteomes" id="UP000010472">
    <property type="component" value="Chromosome"/>
</dbReference>
<gene>
    <name evidence="1" type="ORF">Cri9333_1018</name>
</gene>
<dbReference type="EMBL" id="CP003620">
    <property type="protein sequence ID" value="AFZ11932.1"/>
    <property type="molecule type" value="Genomic_DNA"/>
</dbReference>
<keyword evidence="2" id="KW-1185">Reference proteome</keyword>